<gene>
    <name evidence="1" type="ORF">Pan241w_36020</name>
</gene>
<dbReference type="KEGG" id="gaz:Pan241w_36020"/>
<keyword evidence="2" id="KW-1185">Reference proteome</keyword>
<reference evidence="1 2" key="1">
    <citation type="submission" date="2019-02" db="EMBL/GenBank/DDBJ databases">
        <title>Deep-cultivation of Planctomycetes and their phenomic and genomic characterization uncovers novel biology.</title>
        <authorList>
            <person name="Wiegand S."/>
            <person name="Jogler M."/>
            <person name="Boedeker C."/>
            <person name="Pinto D."/>
            <person name="Vollmers J."/>
            <person name="Rivas-Marin E."/>
            <person name="Kohn T."/>
            <person name="Peeters S.H."/>
            <person name="Heuer A."/>
            <person name="Rast P."/>
            <person name="Oberbeckmann S."/>
            <person name="Bunk B."/>
            <person name="Jeske O."/>
            <person name="Meyerdierks A."/>
            <person name="Storesund J.E."/>
            <person name="Kallscheuer N."/>
            <person name="Luecker S."/>
            <person name="Lage O.M."/>
            <person name="Pohl T."/>
            <person name="Merkel B.J."/>
            <person name="Hornburger P."/>
            <person name="Mueller R.-W."/>
            <person name="Bruemmer F."/>
            <person name="Labrenz M."/>
            <person name="Spormann A.M."/>
            <person name="Op den Camp H."/>
            <person name="Overmann J."/>
            <person name="Amann R."/>
            <person name="Jetten M.S.M."/>
            <person name="Mascher T."/>
            <person name="Medema M.H."/>
            <person name="Devos D.P."/>
            <person name="Kaster A.-K."/>
            <person name="Ovreas L."/>
            <person name="Rohde M."/>
            <person name="Galperin M.Y."/>
            <person name="Jogler C."/>
        </authorList>
    </citation>
    <scope>NUCLEOTIDE SEQUENCE [LARGE SCALE GENOMIC DNA]</scope>
    <source>
        <strain evidence="1 2">Pan241w</strain>
    </source>
</reference>
<proteinExistence type="predicted"/>
<organism evidence="1 2">
    <name type="scientific">Gimesia alba</name>
    <dbReference type="NCBI Taxonomy" id="2527973"/>
    <lineage>
        <taxon>Bacteria</taxon>
        <taxon>Pseudomonadati</taxon>
        <taxon>Planctomycetota</taxon>
        <taxon>Planctomycetia</taxon>
        <taxon>Planctomycetales</taxon>
        <taxon>Planctomycetaceae</taxon>
        <taxon>Gimesia</taxon>
    </lineage>
</organism>
<sequence length="92" mass="10469">MEQCSGTVLGMWRPCDGMEFMIRDDEFQASVAALGSPASVYEKWMIHMSGVGGEGSLMRPMQGERLLNCTLFFQQDFQRVFRQGIQQIQKVD</sequence>
<name>A0A517RI01_9PLAN</name>
<dbReference type="AlphaFoldDB" id="A0A517RI01"/>
<evidence type="ECO:0000313" key="2">
    <source>
        <dbReference type="Proteomes" id="UP000317171"/>
    </source>
</evidence>
<dbReference type="EMBL" id="CP036269">
    <property type="protein sequence ID" value="QDT43501.1"/>
    <property type="molecule type" value="Genomic_DNA"/>
</dbReference>
<evidence type="ECO:0000313" key="1">
    <source>
        <dbReference type="EMBL" id="QDT43501.1"/>
    </source>
</evidence>
<accession>A0A517RI01</accession>
<protein>
    <submittedName>
        <fullName evidence="1">Uncharacterized protein</fullName>
    </submittedName>
</protein>
<dbReference type="Proteomes" id="UP000317171">
    <property type="component" value="Chromosome"/>
</dbReference>